<evidence type="ECO:0000259" key="1">
    <source>
        <dbReference type="Pfam" id="PF24426"/>
    </source>
</evidence>
<dbReference type="PANTHER" id="PTHR35743">
    <property type="entry name" value="NODULIN HOMEOBOX"/>
    <property type="match status" value="1"/>
</dbReference>
<comment type="caution">
    <text evidence="3">The sequence shown here is derived from an EMBL/GenBank/DDBJ whole genome shotgun (WGS) entry which is preliminary data.</text>
</comment>
<accession>A0AAW2SD15</accession>
<name>A0AAW2SD15_9LAMI</name>
<dbReference type="InterPro" id="IPR039325">
    <property type="entry name" value="NDX"/>
</dbReference>
<reference evidence="3" key="1">
    <citation type="submission" date="2020-06" db="EMBL/GenBank/DDBJ databases">
        <authorList>
            <person name="Li T."/>
            <person name="Hu X."/>
            <person name="Zhang T."/>
            <person name="Song X."/>
            <person name="Zhang H."/>
            <person name="Dai N."/>
            <person name="Sheng W."/>
            <person name="Hou X."/>
            <person name="Wei L."/>
        </authorList>
    </citation>
    <scope>NUCLEOTIDE SEQUENCE</scope>
    <source>
        <strain evidence="3">KEN8</strain>
        <tissue evidence="3">Leaf</tissue>
    </source>
</reference>
<organism evidence="3">
    <name type="scientific">Sesamum calycinum</name>
    <dbReference type="NCBI Taxonomy" id="2727403"/>
    <lineage>
        <taxon>Eukaryota</taxon>
        <taxon>Viridiplantae</taxon>
        <taxon>Streptophyta</taxon>
        <taxon>Embryophyta</taxon>
        <taxon>Tracheophyta</taxon>
        <taxon>Spermatophyta</taxon>
        <taxon>Magnoliopsida</taxon>
        <taxon>eudicotyledons</taxon>
        <taxon>Gunneridae</taxon>
        <taxon>Pentapetalae</taxon>
        <taxon>asterids</taxon>
        <taxon>lamiids</taxon>
        <taxon>Lamiales</taxon>
        <taxon>Pedaliaceae</taxon>
        <taxon>Sesamum</taxon>
    </lineage>
</organism>
<feature type="domain" description="Nodulin homeobox C-terminal" evidence="2">
    <location>
        <begin position="152"/>
        <end position="237"/>
    </location>
</feature>
<dbReference type="Pfam" id="PF24679">
    <property type="entry name" value="Nodulin_C"/>
    <property type="match status" value="1"/>
</dbReference>
<reference evidence="3" key="2">
    <citation type="journal article" date="2024" name="Plant">
        <title>Genomic evolution and insights into agronomic trait innovations of Sesamum species.</title>
        <authorList>
            <person name="Miao H."/>
            <person name="Wang L."/>
            <person name="Qu L."/>
            <person name="Liu H."/>
            <person name="Sun Y."/>
            <person name="Le M."/>
            <person name="Wang Q."/>
            <person name="Wei S."/>
            <person name="Zheng Y."/>
            <person name="Lin W."/>
            <person name="Duan Y."/>
            <person name="Cao H."/>
            <person name="Xiong S."/>
            <person name="Wang X."/>
            <person name="Wei L."/>
            <person name="Li C."/>
            <person name="Ma Q."/>
            <person name="Ju M."/>
            <person name="Zhao R."/>
            <person name="Li G."/>
            <person name="Mu C."/>
            <person name="Tian Q."/>
            <person name="Mei H."/>
            <person name="Zhang T."/>
            <person name="Gao T."/>
            <person name="Zhang H."/>
        </authorList>
    </citation>
    <scope>NUCLEOTIDE SEQUENCE</scope>
    <source>
        <strain evidence="3">KEN8</strain>
    </source>
</reference>
<dbReference type="InterPro" id="IPR056560">
    <property type="entry name" value="HTH_NDX"/>
</dbReference>
<dbReference type="AlphaFoldDB" id="A0AAW2SD15"/>
<gene>
    <name evidence="3" type="ORF">Scaly_0313900</name>
</gene>
<feature type="domain" description="Nodulin homeobox homeobox-like" evidence="1">
    <location>
        <begin position="1"/>
        <end position="47"/>
    </location>
</feature>
<evidence type="ECO:0000259" key="2">
    <source>
        <dbReference type="Pfam" id="PF24679"/>
    </source>
</evidence>
<proteinExistence type="predicted"/>
<dbReference type="InterPro" id="IPR056559">
    <property type="entry name" value="NDX_C"/>
</dbReference>
<dbReference type="GO" id="GO:0003697">
    <property type="term" value="F:single-stranded DNA binding"/>
    <property type="evidence" value="ECO:0007669"/>
    <property type="project" value="InterPro"/>
</dbReference>
<dbReference type="EMBL" id="JACGWM010000002">
    <property type="protein sequence ID" value="KAL0389568.1"/>
    <property type="molecule type" value="Genomic_DNA"/>
</dbReference>
<evidence type="ECO:0000313" key="3">
    <source>
        <dbReference type="EMBL" id="KAL0389568.1"/>
    </source>
</evidence>
<dbReference type="PANTHER" id="PTHR35743:SF1">
    <property type="entry name" value="NODULIN HOMEOBOX"/>
    <property type="match status" value="1"/>
</dbReference>
<sequence>MNDKQIALIESALVDEPDMHRNSTSLRKWADKLSLHGAEVTTSRLKNCPEMVLELLPSVFQMEGILSSITEKARLARAAKDVRVSYEGDNLDRQGSGHLDSPHSPMDDARVASAVRGSVRNDVIDTAVPASVDENLGTSVAAPRDTVRSGLYFEPGQYVMLVGEKAEEVGKGKVFQVRGKWCGRNLEQSGTCVVDIMELSIDRFAKLLHPVEATGNSFYQAEKRLGLMRVLWDLNKLLQLPSR</sequence>
<dbReference type="GO" id="GO:0009908">
    <property type="term" value="P:flower development"/>
    <property type="evidence" value="ECO:0007669"/>
    <property type="project" value="InterPro"/>
</dbReference>
<dbReference type="Pfam" id="PF24426">
    <property type="entry name" value="HTH_NDX"/>
    <property type="match status" value="1"/>
</dbReference>
<protein>
    <submittedName>
        <fullName evidence="3">Uncharacterized protein</fullName>
    </submittedName>
</protein>